<keyword evidence="1 2" id="KW-0732">Signal</keyword>
<evidence type="ECO:0000313" key="6">
    <source>
        <dbReference type="Proteomes" id="UP000198734"/>
    </source>
</evidence>
<feature type="signal peptide" evidence="2">
    <location>
        <begin position="1"/>
        <end position="30"/>
    </location>
</feature>
<dbReference type="Gene3D" id="2.30.30.40">
    <property type="entry name" value="SH3 Domains"/>
    <property type="match status" value="1"/>
</dbReference>
<sequence length="557" mass="61533">MIQKVNLRNNFFVGILVFCMLLILPSLSSAASFETSVNVKPDKTWTITFNKAVDASSVHANSVYVLDQFGVKQNGPLTVASDRKSVQVAAPTEGYTYAATYTLHITNSVTDEDGKPLATYNQKQFTIETPGTYDVVNIATNGTTSVVKSYATYEIALTNLKPGQAIQYKDSLIKMSRGMVVTKANGANVLTNVYSDKQLTKAFTYVTANTDLLYIDSTDAYVEVNVAGKNMFIKHENSNLIPESALTGRSYYSAANGQLVHSIYSTSSKTYSSYQIGAAPAFMIPGQTYYSVDGVHFTNTSGQEVGTSYPYFEYLSARSKTNYTAEEIDTYIMTMLQKLESENPNNILYQQATQKSKLIGLGSYLKQLEESQHINALFILALAQHESAYGLSNRAQEYNNLFGLYVTDNNPLAKYFTTVEQNIDELVNAFLNKNYLRPNAGYANGAVFGNKAIGINVKYASDPYWGAKAAGHMYRIDQMMGGRDSLTPYKLGITNTSGLNVRTGPGTNFTAAYRYTNSGMPITILDDNLPESEWIKVLSDSVDYTELYIHRDYVDGI</sequence>
<name>A0A1I5Z3Z5_9BACI</name>
<protein>
    <submittedName>
        <fullName evidence="5">Beta-N-acetylglucosaminidase</fullName>
    </submittedName>
</protein>
<keyword evidence="6" id="KW-1185">Reference proteome</keyword>
<organism evidence="5 6">
    <name type="scientific">Psychrobacillus psychrotolerans</name>
    <dbReference type="NCBI Taxonomy" id="126156"/>
    <lineage>
        <taxon>Bacteria</taxon>
        <taxon>Bacillati</taxon>
        <taxon>Bacillota</taxon>
        <taxon>Bacilli</taxon>
        <taxon>Bacillales</taxon>
        <taxon>Bacillaceae</taxon>
        <taxon>Psychrobacillus</taxon>
    </lineage>
</organism>
<feature type="domain" description="SbsA Ig-like" evidence="4">
    <location>
        <begin position="25"/>
        <end position="126"/>
    </location>
</feature>
<dbReference type="InterPro" id="IPR014755">
    <property type="entry name" value="Cu-Rt/internalin_Ig-like"/>
</dbReference>
<evidence type="ECO:0000256" key="1">
    <source>
        <dbReference type="ARBA" id="ARBA00022729"/>
    </source>
</evidence>
<dbReference type="Gene3D" id="2.60.40.1220">
    <property type="match status" value="1"/>
</dbReference>
<dbReference type="Gene3D" id="1.10.530.10">
    <property type="match status" value="1"/>
</dbReference>
<gene>
    <name evidence="5" type="ORF">SAMN05421670_2371</name>
</gene>
<evidence type="ECO:0000256" key="2">
    <source>
        <dbReference type="SAM" id="SignalP"/>
    </source>
</evidence>
<dbReference type="Pfam" id="PF01832">
    <property type="entry name" value="Glucosaminidase"/>
    <property type="match status" value="1"/>
</dbReference>
<dbReference type="AlphaFoldDB" id="A0A1I5Z3Z5"/>
<accession>A0A1I5Z3Z5</accession>
<dbReference type="GO" id="GO:0004040">
    <property type="term" value="F:amidase activity"/>
    <property type="evidence" value="ECO:0007669"/>
    <property type="project" value="InterPro"/>
</dbReference>
<dbReference type="RefSeq" id="WP_093537107.1">
    <property type="nucleotide sequence ID" value="NZ_FOXU01000004.1"/>
</dbReference>
<dbReference type="Proteomes" id="UP000198734">
    <property type="component" value="Unassembled WGS sequence"/>
</dbReference>
<evidence type="ECO:0000259" key="3">
    <source>
        <dbReference type="Pfam" id="PF01832"/>
    </source>
</evidence>
<feature type="chain" id="PRO_5011590191" evidence="2">
    <location>
        <begin position="31"/>
        <end position="557"/>
    </location>
</feature>
<dbReference type="EMBL" id="FOXU01000004">
    <property type="protein sequence ID" value="SFQ51172.1"/>
    <property type="molecule type" value="Genomic_DNA"/>
</dbReference>
<proteinExistence type="predicted"/>
<evidence type="ECO:0000259" key="4">
    <source>
        <dbReference type="Pfam" id="PF13205"/>
    </source>
</evidence>
<dbReference type="InterPro" id="IPR032812">
    <property type="entry name" value="SbsA_Ig"/>
</dbReference>
<dbReference type="OrthoDB" id="9816557at2"/>
<dbReference type="InterPro" id="IPR002901">
    <property type="entry name" value="MGlyc_endo_b_GlcNAc-like_dom"/>
</dbReference>
<feature type="domain" description="Mannosyl-glycoprotein endo-beta-N-acetylglucosamidase-like" evidence="3">
    <location>
        <begin position="364"/>
        <end position="477"/>
    </location>
</feature>
<dbReference type="Pfam" id="PF13205">
    <property type="entry name" value="Big_5"/>
    <property type="match status" value="1"/>
</dbReference>
<dbReference type="STRING" id="126156.SAMN05421670_2371"/>
<reference evidence="6" key="1">
    <citation type="submission" date="2016-10" db="EMBL/GenBank/DDBJ databases">
        <authorList>
            <person name="Varghese N."/>
            <person name="Submissions S."/>
        </authorList>
    </citation>
    <scope>NUCLEOTIDE SEQUENCE [LARGE SCALE GENOMIC DNA]</scope>
    <source>
        <strain evidence="6">DSM 11706</strain>
    </source>
</reference>
<evidence type="ECO:0000313" key="5">
    <source>
        <dbReference type="EMBL" id="SFQ51172.1"/>
    </source>
</evidence>